<sequence>MQGWEIPENTHLPVASSNTNPICKNRGATAPGIEPGRKGRWLVTRMAPYRKRDYAHPESVDSGWPQSSSGPRVVCCLLLQPTVSLTTVRRGVVMPSVARDSLKITPPPLKAEIFPLTIARARKTSQTVSFELGIPSCHMDLILLTYSPPTKASLVLFRAESLYGFPHARIVPDSAAGGRGLSSRISRFPFSRDSGNALCSPSFTLIGSQDTIPSNRRQASREVISGREICDYEHQAVKSTAGRLDYSTKCTSTPHELRYAPQAFIYFRRQQKGGKEHVFWSTSDKYLGVVFIAVVSCEGQCNSLLRLGRVDEKLPSAHPHHPYQYLSLPLSITSPRPPQSRICSEGRRLHVEATQAVKSIAPEALKTAVHAGFGTD</sequence>
<comment type="caution">
    <text evidence="2">The sequence shown here is derived from an EMBL/GenBank/DDBJ whole genome shotgun (WGS) entry which is preliminary data.</text>
</comment>
<name>A0ABQ9G9E6_9NEOP</name>
<evidence type="ECO:0000313" key="3">
    <source>
        <dbReference type="Proteomes" id="UP001159363"/>
    </source>
</evidence>
<protein>
    <submittedName>
        <fullName evidence="2">Uncharacterized protein</fullName>
    </submittedName>
</protein>
<feature type="region of interest" description="Disordered" evidence="1">
    <location>
        <begin position="1"/>
        <end position="36"/>
    </location>
</feature>
<dbReference type="EMBL" id="JARBHB010000014">
    <property type="protein sequence ID" value="KAJ8868772.1"/>
    <property type="molecule type" value="Genomic_DNA"/>
</dbReference>
<accession>A0ABQ9G9E6</accession>
<proteinExistence type="predicted"/>
<organism evidence="2 3">
    <name type="scientific">Dryococelus australis</name>
    <dbReference type="NCBI Taxonomy" id="614101"/>
    <lineage>
        <taxon>Eukaryota</taxon>
        <taxon>Metazoa</taxon>
        <taxon>Ecdysozoa</taxon>
        <taxon>Arthropoda</taxon>
        <taxon>Hexapoda</taxon>
        <taxon>Insecta</taxon>
        <taxon>Pterygota</taxon>
        <taxon>Neoptera</taxon>
        <taxon>Polyneoptera</taxon>
        <taxon>Phasmatodea</taxon>
        <taxon>Verophasmatodea</taxon>
        <taxon>Anareolatae</taxon>
        <taxon>Phasmatidae</taxon>
        <taxon>Eurycanthinae</taxon>
        <taxon>Dryococelus</taxon>
    </lineage>
</organism>
<dbReference type="Proteomes" id="UP001159363">
    <property type="component" value="Chromosome 13"/>
</dbReference>
<gene>
    <name evidence="2" type="ORF">PR048_030312</name>
</gene>
<evidence type="ECO:0000256" key="1">
    <source>
        <dbReference type="SAM" id="MobiDB-lite"/>
    </source>
</evidence>
<reference evidence="2 3" key="1">
    <citation type="submission" date="2023-02" db="EMBL/GenBank/DDBJ databases">
        <title>LHISI_Scaffold_Assembly.</title>
        <authorList>
            <person name="Stuart O.P."/>
            <person name="Cleave R."/>
            <person name="Magrath M.J.L."/>
            <person name="Mikheyev A.S."/>
        </authorList>
    </citation>
    <scope>NUCLEOTIDE SEQUENCE [LARGE SCALE GENOMIC DNA]</scope>
    <source>
        <strain evidence="2">Daus_M_001</strain>
        <tissue evidence="2">Leg muscle</tissue>
    </source>
</reference>
<evidence type="ECO:0000313" key="2">
    <source>
        <dbReference type="EMBL" id="KAJ8868772.1"/>
    </source>
</evidence>
<keyword evidence="3" id="KW-1185">Reference proteome</keyword>